<evidence type="ECO:0000256" key="2">
    <source>
        <dbReference type="HAMAP-Rule" id="MF_00984"/>
    </source>
</evidence>
<feature type="region of interest" description="Disordered" evidence="4">
    <location>
        <begin position="119"/>
        <end position="174"/>
    </location>
</feature>
<dbReference type="SUPFAM" id="SSF50249">
    <property type="entry name" value="Nucleic acid-binding proteins"/>
    <property type="match status" value="1"/>
</dbReference>
<accession>A0A3M0I639</accession>
<dbReference type="EMBL" id="PENI01000015">
    <property type="protein sequence ID" value="RMB83670.1"/>
    <property type="molecule type" value="Genomic_DNA"/>
</dbReference>
<comment type="caution">
    <text evidence="5">The sequence shown here is derived from an EMBL/GenBank/DDBJ whole genome shotgun (WGS) entry which is preliminary data.</text>
</comment>
<comment type="subunit">
    <text evidence="2">Homotetramer.</text>
</comment>
<dbReference type="PROSITE" id="PS50935">
    <property type="entry name" value="SSB"/>
    <property type="match status" value="1"/>
</dbReference>
<dbReference type="GO" id="GO:0009295">
    <property type="term" value="C:nucleoid"/>
    <property type="evidence" value="ECO:0007669"/>
    <property type="project" value="TreeGrafter"/>
</dbReference>
<dbReference type="InterPro" id="IPR012340">
    <property type="entry name" value="NA-bd_OB-fold"/>
</dbReference>
<dbReference type="OrthoDB" id="9809878at2"/>
<dbReference type="PANTHER" id="PTHR10302">
    <property type="entry name" value="SINGLE-STRANDED DNA-BINDING PROTEIN"/>
    <property type="match status" value="1"/>
</dbReference>
<reference evidence="5 6" key="1">
    <citation type="submission" date="2017-11" db="EMBL/GenBank/DDBJ databases">
        <title>Draft genome of actinobacteria isolated from guarana (Paullinia cupana (Mart.) Ducke.</title>
        <authorList>
            <person name="Siqueira K.A."/>
            <person name="Liotti R.G."/>
            <person name="Mendes T.A.O."/>
            <person name="Soares M.A."/>
        </authorList>
    </citation>
    <scope>NUCLEOTIDE SEQUENCE [LARGE SCALE GENOMIC DNA]</scope>
    <source>
        <strain evidence="5 6">193</strain>
    </source>
</reference>
<evidence type="ECO:0000256" key="1">
    <source>
        <dbReference type="ARBA" id="ARBA00023125"/>
    </source>
</evidence>
<organism evidence="5 6">
    <name type="scientific">Streptomyces shenzhenensis</name>
    <dbReference type="NCBI Taxonomy" id="943815"/>
    <lineage>
        <taxon>Bacteria</taxon>
        <taxon>Bacillati</taxon>
        <taxon>Actinomycetota</taxon>
        <taxon>Actinomycetes</taxon>
        <taxon>Kitasatosporales</taxon>
        <taxon>Streptomycetaceae</taxon>
        <taxon>Streptomyces</taxon>
    </lineage>
</organism>
<evidence type="ECO:0000256" key="4">
    <source>
        <dbReference type="SAM" id="MobiDB-lite"/>
    </source>
</evidence>
<name>A0A3M0I639_9ACTN</name>
<dbReference type="AlphaFoldDB" id="A0A3M0I639"/>
<feature type="compositionally biased region" description="Low complexity" evidence="4">
    <location>
        <begin position="120"/>
        <end position="152"/>
    </location>
</feature>
<evidence type="ECO:0000313" key="6">
    <source>
        <dbReference type="Proteomes" id="UP000270471"/>
    </source>
</evidence>
<dbReference type="RefSeq" id="WP_121891671.1">
    <property type="nucleotide sequence ID" value="NZ_PENI01000015.1"/>
</dbReference>
<dbReference type="NCBIfam" id="TIGR00621">
    <property type="entry name" value="ssb"/>
    <property type="match status" value="1"/>
</dbReference>
<proteinExistence type="inferred from homology"/>
<comment type="caution">
    <text evidence="2">Lacks conserved residue(s) required for the propagation of feature annotation.</text>
</comment>
<dbReference type="NCBIfam" id="NF005851">
    <property type="entry name" value="PRK07772.1"/>
    <property type="match status" value="1"/>
</dbReference>
<keyword evidence="1 2" id="KW-0238">DNA-binding</keyword>
<dbReference type="Proteomes" id="UP000270471">
    <property type="component" value="Unassembled WGS sequence"/>
</dbReference>
<dbReference type="PANTHER" id="PTHR10302:SF27">
    <property type="entry name" value="SINGLE-STRANDED DNA-BINDING PROTEIN"/>
    <property type="match status" value="1"/>
</dbReference>
<dbReference type="GO" id="GO:0003697">
    <property type="term" value="F:single-stranded DNA binding"/>
    <property type="evidence" value="ECO:0007669"/>
    <property type="project" value="UniProtKB-UniRule"/>
</dbReference>
<dbReference type="InterPro" id="IPR011344">
    <property type="entry name" value="ssDNA-bd"/>
</dbReference>
<sequence>MAGETVITFSGNVVADPELKFTPSGAAVANFRMANTPRTLDRQTNEWKDGDPLFLSVAVWRQQAEHVAESIRRGDRVIVVGRLQQRQYEDREGNKRSSYEIQADEVAVSLLRATAAVTKQNGAQNRQQGYGQAQSQGYGQQGAQQPYGTPQGDPWANGQTAAGQWGSAVNEPPF</sequence>
<dbReference type="CDD" id="cd04496">
    <property type="entry name" value="SSB_OBF"/>
    <property type="match status" value="1"/>
</dbReference>
<gene>
    <name evidence="5" type="ORF">CTZ28_23420</name>
</gene>
<protein>
    <recommendedName>
        <fullName evidence="2 3">Single-stranded DNA-binding protein</fullName>
        <shortName evidence="2">SSB</shortName>
    </recommendedName>
</protein>
<dbReference type="HAMAP" id="MF_00984">
    <property type="entry name" value="SSB"/>
    <property type="match status" value="1"/>
</dbReference>
<dbReference type="GO" id="GO:0006260">
    <property type="term" value="P:DNA replication"/>
    <property type="evidence" value="ECO:0007669"/>
    <property type="project" value="InterPro"/>
</dbReference>
<dbReference type="InterPro" id="IPR000424">
    <property type="entry name" value="Primosome_PriB/ssb"/>
</dbReference>
<dbReference type="Gene3D" id="2.40.50.140">
    <property type="entry name" value="Nucleic acid-binding proteins"/>
    <property type="match status" value="1"/>
</dbReference>
<dbReference type="Pfam" id="PF00436">
    <property type="entry name" value="SSB"/>
    <property type="match status" value="1"/>
</dbReference>
<keyword evidence="6" id="KW-1185">Reference proteome</keyword>
<evidence type="ECO:0000256" key="3">
    <source>
        <dbReference type="RuleBase" id="RU000524"/>
    </source>
</evidence>
<evidence type="ECO:0000313" key="5">
    <source>
        <dbReference type="EMBL" id="RMB83670.1"/>
    </source>
</evidence>